<dbReference type="Gene3D" id="3.90.180.10">
    <property type="entry name" value="Medium-chain alcohol dehydrogenases, catalytic domain"/>
    <property type="match status" value="1"/>
</dbReference>
<gene>
    <name evidence="3" type="ORF">FR943_08210</name>
</gene>
<name>A0ABS6KJP0_9MYCO</name>
<dbReference type="EMBL" id="VOMB01000010">
    <property type="protein sequence ID" value="MBU9763824.1"/>
    <property type="molecule type" value="Genomic_DNA"/>
</dbReference>
<dbReference type="Gene3D" id="3.40.50.720">
    <property type="entry name" value="NAD(P)-binding Rossmann-like Domain"/>
    <property type="match status" value="1"/>
</dbReference>
<dbReference type="PANTHER" id="PTHR43205">
    <property type="entry name" value="PROSTAGLANDIN REDUCTASE"/>
    <property type="match status" value="1"/>
</dbReference>
<feature type="domain" description="Enoyl reductase (ER)" evidence="2">
    <location>
        <begin position="14"/>
        <end position="329"/>
    </location>
</feature>
<evidence type="ECO:0000313" key="3">
    <source>
        <dbReference type="EMBL" id="MBU9763824.1"/>
    </source>
</evidence>
<dbReference type="PANTHER" id="PTHR43205:SF7">
    <property type="entry name" value="PROSTAGLANDIN REDUCTASE 1"/>
    <property type="match status" value="1"/>
</dbReference>
<proteinExistence type="predicted"/>
<dbReference type="InterPro" id="IPR013149">
    <property type="entry name" value="ADH-like_C"/>
</dbReference>
<evidence type="ECO:0000313" key="4">
    <source>
        <dbReference type="Proteomes" id="UP000812982"/>
    </source>
</evidence>
<keyword evidence="1" id="KW-0560">Oxidoreductase</keyword>
<organism evidence="3 4">
    <name type="scientific">[Mycobacterium] fortunisiensis</name>
    <dbReference type="NCBI Taxonomy" id="2600579"/>
    <lineage>
        <taxon>Bacteria</taxon>
        <taxon>Bacillati</taxon>
        <taxon>Actinomycetota</taxon>
        <taxon>Actinomycetes</taxon>
        <taxon>Mycobacteriales</taxon>
        <taxon>Mycobacteriaceae</taxon>
        <taxon>Mycolicibacterium</taxon>
    </lineage>
</organism>
<accession>A0ABS6KJP0</accession>
<dbReference type="InterPro" id="IPR036291">
    <property type="entry name" value="NAD(P)-bd_dom_sf"/>
</dbReference>
<dbReference type="Pfam" id="PF00107">
    <property type="entry name" value="ADH_zinc_N"/>
    <property type="match status" value="1"/>
</dbReference>
<dbReference type="InterPro" id="IPR045010">
    <property type="entry name" value="MDR_fam"/>
</dbReference>
<keyword evidence="4" id="KW-1185">Reference proteome</keyword>
<dbReference type="SUPFAM" id="SSF51735">
    <property type="entry name" value="NAD(P)-binding Rossmann-fold domains"/>
    <property type="match status" value="1"/>
</dbReference>
<dbReference type="CDD" id="cd05288">
    <property type="entry name" value="PGDH"/>
    <property type="match status" value="1"/>
</dbReference>
<dbReference type="SUPFAM" id="SSF50129">
    <property type="entry name" value="GroES-like"/>
    <property type="match status" value="1"/>
</dbReference>
<dbReference type="SMART" id="SM00829">
    <property type="entry name" value="PKS_ER"/>
    <property type="match status" value="1"/>
</dbReference>
<sequence length="336" mass="36567">MLNTSWRLHSRPSGLVERDHFDVRTEPVPEPAPGHVVVRNIYLMVPASMRIWMDAEDTYLPAQPLGEVMRGITLGVVEHSESERLPVGTHVTGMGGWQEYSVGPERAWTALDPHPDIGLTAYLGVLDLQGLTAYYGLTDVGRPAAGETLVVTAAAGSVGSLVCQIGKKLGLRVIGIAGGPAKCAWLRDSCGVDDAIDYKGEDVAARLDELCPDGIDIAFENVGGPIMDLIIDRINTHARIALCGMVSTYNGNEQTAGRSLMNLVNKRGRIQGFIVRDYMSRRAEFREIVTPWLLDGSLIYREEFSTGLHSTPAAMNRLARGQNTGLQFVRVTSPVD</sequence>
<comment type="caution">
    <text evidence="3">The sequence shown here is derived from an EMBL/GenBank/DDBJ whole genome shotgun (WGS) entry which is preliminary data.</text>
</comment>
<evidence type="ECO:0000259" key="2">
    <source>
        <dbReference type="SMART" id="SM00829"/>
    </source>
</evidence>
<dbReference type="Pfam" id="PF16884">
    <property type="entry name" value="ADH_N_2"/>
    <property type="match status" value="1"/>
</dbReference>
<dbReference type="Proteomes" id="UP000812982">
    <property type="component" value="Unassembled WGS sequence"/>
</dbReference>
<protein>
    <submittedName>
        <fullName evidence="3">NADP-dependent oxidoreductase</fullName>
    </submittedName>
</protein>
<dbReference type="InterPro" id="IPR020843">
    <property type="entry name" value="ER"/>
</dbReference>
<dbReference type="InterPro" id="IPR041694">
    <property type="entry name" value="ADH_N_2"/>
</dbReference>
<reference evidence="3 4" key="1">
    <citation type="journal article" date="2021" name="Sci. Rep.">
        <title>Phenotypic and genomic hallmarks of a novel, potentially pathogenic rapidly growing Mycobacterium species related to the Mycobacterium fortuitum complex.</title>
        <authorList>
            <person name="Gharbi R."/>
            <person name="Khanna V."/>
            <person name="Frigui W."/>
            <person name="Mhenni B."/>
            <person name="Brosch R."/>
            <person name="Mardassi H."/>
        </authorList>
    </citation>
    <scope>NUCLEOTIDE SEQUENCE [LARGE SCALE GENOMIC DNA]</scope>
    <source>
        <strain evidence="3 4">TNTM28</strain>
    </source>
</reference>
<evidence type="ECO:0000256" key="1">
    <source>
        <dbReference type="ARBA" id="ARBA00023002"/>
    </source>
</evidence>
<dbReference type="InterPro" id="IPR011032">
    <property type="entry name" value="GroES-like_sf"/>
</dbReference>